<evidence type="ECO:0000256" key="2">
    <source>
        <dbReference type="ARBA" id="ARBA00004123"/>
    </source>
</evidence>
<comment type="caution">
    <text evidence="9">The sequence shown here is derived from an EMBL/GenBank/DDBJ whole genome shotgun (WGS) entry which is preliminary data.</text>
</comment>
<gene>
    <name evidence="9" type="ORF">MEUPH1_LOCUS9839</name>
</gene>
<sequence length="369" mass="42337">MDEPKIIALMEYLSSSDSEEDIEIIEHILSKKKNIIPKINNYITDVVHAYTDPQFKGSFRMERCTAYYVVKMFEESIFFPKNNLSDPTITSENHILSFIWFSANKCSLRDVSERFGIGLTTQFRINNRVMDFLVSISSKFINFNEGSVGLSQEFQKVSGMPGVIGCIDGSSIPIRTPAHKIKSTYTNRHDIPSITLQAICDYKKRFIDVFTGAPGKIHDARVFALSDISKELPSMYGTKYHIIGDGAYSIREWLLVPYKNYGNFTESQIIFNKTFCATRVLIENTFGLLKSRFRQLLQLDIHYVDKITKFIISCCVLHNMCINMNDEIELDNEIGPSTDPENDFIDSDFNQRKNGESKRDAIKNSLQYF</sequence>
<dbReference type="PANTHER" id="PTHR22930">
    <property type="match status" value="1"/>
</dbReference>
<dbReference type="AlphaFoldDB" id="A0AAV0WDW4"/>
<feature type="domain" description="DDE Tnp4" evidence="8">
    <location>
        <begin position="167"/>
        <end position="319"/>
    </location>
</feature>
<evidence type="ECO:0000313" key="9">
    <source>
        <dbReference type="EMBL" id="CAI6353756.1"/>
    </source>
</evidence>
<accession>A0AAV0WDW4</accession>
<comment type="cofactor">
    <cofactor evidence="1">
        <name>a divalent metal cation</name>
        <dbReference type="ChEBI" id="CHEBI:60240"/>
    </cofactor>
</comment>
<evidence type="ECO:0000313" key="10">
    <source>
        <dbReference type="Proteomes" id="UP001160148"/>
    </source>
</evidence>
<comment type="similarity">
    <text evidence="3">Belongs to the HARBI1 family.</text>
</comment>
<keyword evidence="7" id="KW-0539">Nucleus</keyword>
<evidence type="ECO:0000256" key="1">
    <source>
        <dbReference type="ARBA" id="ARBA00001968"/>
    </source>
</evidence>
<name>A0AAV0WDW4_9HEMI</name>
<evidence type="ECO:0000256" key="4">
    <source>
        <dbReference type="ARBA" id="ARBA00022722"/>
    </source>
</evidence>
<evidence type="ECO:0000256" key="3">
    <source>
        <dbReference type="ARBA" id="ARBA00006958"/>
    </source>
</evidence>
<evidence type="ECO:0000256" key="6">
    <source>
        <dbReference type="ARBA" id="ARBA00022801"/>
    </source>
</evidence>
<keyword evidence="5" id="KW-0479">Metal-binding</keyword>
<dbReference type="Proteomes" id="UP001160148">
    <property type="component" value="Unassembled WGS sequence"/>
</dbReference>
<proteinExistence type="inferred from homology"/>
<organism evidence="9 10">
    <name type="scientific">Macrosiphum euphorbiae</name>
    <name type="common">potato aphid</name>
    <dbReference type="NCBI Taxonomy" id="13131"/>
    <lineage>
        <taxon>Eukaryota</taxon>
        <taxon>Metazoa</taxon>
        <taxon>Ecdysozoa</taxon>
        <taxon>Arthropoda</taxon>
        <taxon>Hexapoda</taxon>
        <taxon>Insecta</taxon>
        <taxon>Pterygota</taxon>
        <taxon>Neoptera</taxon>
        <taxon>Paraneoptera</taxon>
        <taxon>Hemiptera</taxon>
        <taxon>Sternorrhyncha</taxon>
        <taxon>Aphidomorpha</taxon>
        <taxon>Aphidoidea</taxon>
        <taxon>Aphididae</taxon>
        <taxon>Macrosiphini</taxon>
        <taxon>Macrosiphum</taxon>
    </lineage>
</organism>
<dbReference type="GO" id="GO:0016787">
    <property type="term" value="F:hydrolase activity"/>
    <property type="evidence" value="ECO:0007669"/>
    <property type="project" value="UniProtKB-KW"/>
</dbReference>
<dbReference type="EMBL" id="CARXXK010000002">
    <property type="protein sequence ID" value="CAI6353756.1"/>
    <property type="molecule type" value="Genomic_DNA"/>
</dbReference>
<keyword evidence="10" id="KW-1185">Reference proteome</keyword>
<protein>
    <recommendedName>
        <fullName evidence="8">DDE Tnp4 domain-containing protein</fullName>
    </recommendedName>
</protein>
<keyword evidence="4" id="KW-0540">Nuclease</keyword>
<dbReference type="Pfam" id="PF13359">
    <property type="entry name" value="DDE_Tnp_4"/>
    <property type="match status" value="1"/>
</dbReference>
<dbReference type="PANTHER" id="PTHR22930:SF85">
    <property type="entry name" value="GH03217P-RELATED"/>
    <property type="match status" value="1"/>
</dbReference>
<dbReference type="InterPro" id="IPR045249">
    <property type="entry name" value="HARBI1-like"/>
</dbReference>
<dbReference type="GO" id="GO:0004518">
    <property type="term" value="F:nuclease activity"/>
    <property type="evidence" value="ECO:0007669"/>
    <property type="project" value="UniProtKB-KW"/>
</dbReference>
<keyword evidence="6" id="KW-0378">Hydrolase</keyword>
<evidence type="ECO:0000256" key="5">
    <source>
        <dbReference type="ARBA" id="ARBA00022723"/>
    </source>
</evidence>
<dbReference type="InterPro" id="IPR027806">
    <property type="entry name" value="HARBI1_dom"/>
</dbReference>
<comment type="subcellular location">
    <subcellularLocation>
        <location evidence="2">Nucleus</location>
    </subcellularLocation>
</comment>
<evidence type="ECO:0000256" key="7">
    <source>
        <dbReference type="ARBA" id="ARBA00023242"/>
    </source>
</evidence>
<dbReference type="GO" id="GO:0005634">
    <property type="term" value="C:nucleus"/>
    <property type="evidence" value="ECO:0007669"/>
    <property type="project" value="UniProtKB-SubCell"/>
</dbReference>
<reference evidence="9 10" key="1">
    <citation type="submission" date="2023-01" db="EMBL/GenBank/DDBJ databases">
        <authorList>
            <person name="Whitehead M."/>
        </authorList>
    </citation>
    <scope>NUCLEOTIDE SEQUENCE [LARGE SCALE GENOMIC DNA]</scope>
</reference>
<dbReference type="GO" id="GO:0046872">
    <property type="term" value="F:metal ion binding"/>
    <property type="evidence" value="ECO:0007669"/>
    <property type="project" value="UniProtKB-KW"/>
</dbReference>
<evidence type="ECO:0000259" key="8">
    <source>
        <dbReference type="Pfam" id="PF13359"/>
    </source>
</evidence>